<proteinExistence type="inferred from homology"/>
<feature type="domain" description="Tubulin/FtsZ 2-layer sandwich" evidence="15">
    <location>
        <begin position="254"/>
        <end position="391"/>
    </location>
</feature>
<keyword evidence="6 13" id="KW-0493">Microtubule</keyword>
<name>A0A7I8WDG4_9ANNE</name>
<evidence type="ECO:0000256" key="8">
    <source>
        <dbReference type="ARBA" id="ARBA00022741"/>
    </source>
</evidence>
<sequence>MREIVHIQAGQCGNQVGTKFWEVISGEHGIGPDGRFDAESDAAQSFNKELLLERSSVYFNEAEDGNFVPRSICVDLEPGTIDVLKGSLMGRMYRPDNMVCAQSGAGNNWAKGHYTEGAELVDTVLEVVRKETEACDCLQGFQLCHSLGGGTGSGMGTLLISKIREEFPDRIMNTYSVAPSPKVSDTVVEPYNATLSIHQLIENTDETYCIDNEALYDICHRTLKLSQPNYGDLNRLVSSTMSGVTTCLRFPGQLNADLRKLAVNMVPFPRLHFFITGFAPLTAAQSQAYRSLTVADLTQQLFDSKNMMAACDPRHGKYLTVAAMFRGKMSMKEVEDQMLSVQNKNNSYFVEWIPNNVKTAVCDVPPKGLKLSATFVGNSTSIQEMFKRIHEQFTAMFKRKAFLHWYTGEGMDEMEFNEAASNLVDLVSEYEQYQSAEVEDDMQEIGDEEYLD</sequence>
<dbReference type="PRINTS" id="PR01163">
    <property type="entry name" value="BETATUBULIN"/>
</dbReference>
<dbReference type="GO" id="GO:0005200">
    <property type="term" value="F:structural constituent of cytoskeleton"/>
    <property type="evidence" value="ECO:0007669"/>
    <property type="project" value="InterPro"/>
</dbReference>
<dbReference type="PANTHER" id="PTHR11588">
    <property type="entry name" value="TUBULIN"/>
    <property type="match status" value="1"/>
</dbReference>
<gene>
    <name evidence="16" type="ORF">DGYR_LOCUS13381</name>
</gene>
<keyword evidence="8 13" id="KW-0547">Nucleotide-binding</keyword>
<dbReference type="InterPro" id="IPR037103">
    <property type="entry name" value="Tubulin/FtsZ-like_C"/>
</dbReference>
<dbReference type="Pfam" id="PF00091">
    <property type="entry name" value="Tubulin"/>
    <property type="match status" value="1"/>
</dbReference>
<evidence type="ECO:0000256" key="7">
    <source>
        <dbReference type="ARBA" id="ARBA00022723"/>
    </source>
</evidence>
<dbReference type="SUPFAM" id="SSF55307">
    <property type="entry name" value="Tubulin C-terminal domain-like"/>
    <property type="match status" value="1"/>
</dbReference>
<evidence type="ECO:0000256" key="13">
    <source>
        <dbReference type="RuleBase" id="RU000352"/>
    </source>
</evidence>
<dbReference type="GO" id="GO:0007017">
    <property type="term" value="P:microtubule-based process"/>
    <property type="evidence" value="ECO:0007669"/>
    <property type="project" value="InterPro"/>
</dbReference>
<dbReference type="SMART" id="SM00865">
    <property type="entry name" value="Tubulin_C"/>
    <property type="match status" value="1"/>
</dbReference>
<comment type="caution">
    <text evidence="16">The sequence shown here is derived from an EMBL/GenBank/DDBJ whole genome shotgun (WGS) entry which is preliminary data.</text>
</comment>
<keyword evidence="10 13" id="KW-0342">GTP-binding</keyword>
<evidence type="ECO:0000256" key="5">
    <source>
        <dbReference type="ARBA" id="ARBA00022490"/>
    </source>
</evidence>
<dbReference type="GO" id="GO:0046872">
    <property type="term" value="F:metal ion binding"/>
    <property type="evidence" value="ECO:0007669"/>
    <property type="project" value="UniProtKB-KW"/>
</dbReference>
<evidence type="ECO:0000256" key="3">
    <source>
        <dbReference type="ARBA" id="ARBA00009636"/>
    </source>
</evidence>
<dbReference type="FunFam" id="3.40.50.1440:FF:000006">
    <property type="entry name" value="Tubulin beta chain"/>
    <property type="match status" value="1"/>
</dbReference>
<evidence type="ECO:0000256" key="2">
    <source>
        <dbReference type="ARBA" id="ARBA00004245"/>
    </source>
</evidence>
<dbReference type="InterPro" id="IPR023123">
    <property type="entry name" value="Tubulin_C"/>
</dbReference>
<dbReference type="PROSITE" id="PS00227">
    <property type="entry name" value="TUBULIN"/>
    <property type="match status" value="1"/>
</dbReference>
<reference evidence="16 17" key="1">
    <citation type="submission" date="2020-08" db="EMBL/GenBank/DDBJ databases">
        <authorList>
            <person name="Hejnol A."/>
        </authorList>
    </citation>
    <scope>NUCLEOTIDE SEQUENCE [LARGE SCALE GENOMIC DNA]</scope>
</reference>
<dbReference type="AlphaFoldDB" id="A0A7I8WDG4"/>
<dbReference type="SUPFAM" id="SSF52490">
    <property type="entry name" value="Tubulin nucleotide-binding domain-like"/>
    <property type="match status" value="1"/>
</dbReference>
<keyword evidence="11" id="KW-0206">Cytoskeleton</keyword>
<dbReference type="EMBL" id="CAJFCJ010000032">
    <property type="protein sequence ID" value="CAD5126103.1"/>
    <property type="molecule type" value="Genomic_DNA"/>
</dbReference>
<organism evidence="16 17">
    <name type="scientific">Dimorphilus gyrociliatus</name>
    <dbReference type="NCBI Taxonomy" id="2664684"/>
    <lineage>
        <taxon>Eukaryota</taxon>
        <taxon>Metazoa</taxon>
        <taxon>Spiralia</taxon>
        <taxon>Lophotrochozoa</taxon>
        <taxon>Annelida</taxon>
        <taxon>Polychaeta</taxon>
        <taxon>Polychaeta incertae sedis</taxon>
        <taxon>Dinophilidae</taxon>
        <taxon>Dimorphilus</taxon>
    </lineage>
</organism>
<dbReference type="FunFam" id="1.10.287.600:FF:000013">
    <property type="entry name" value="Tubulin beta chain"/>
    <property type="match status" value="1"/>
</dbReference>
<keyword evidence="7" id="KW-0479">Metal-binding</keyword>
<evidence type="ECO:0000256" key="10">
    <source>
        <dbReference type="ARBA" id="ARBA00023134"/>
    </source>
</evidence>
<dbReference type="GO" id="GO:0005525">
    <property type="term" value="F:GTP binding"/>
    <property type="evidence" value="ECO:0007669"/>
    <property type="project" value="UniProtKB-UniRule"/>
</dbReference>
<dbReference type="InterPro" id="IPR002453">
    <property type="entry name" value="Beta_tubulin"/>
</dbReference>
<dbReference type="PROSITE" id="PS00228">
    <property type="entry name" value="TUBULIN_B_AUTOREG"/>
    <property type="match status" value="1"/>
</dbReference>
<keyword evidence="9" id="KW-0460">Magnesium</keyword>
<dbReference type="Pfam" id="PF03953">
    <property type="entry name" value="Tubulin_C"/>
    <property type="match status" value="1"/>
</dbReference>
<dbReference type="FunFam" id="3.30.1330.20:FF:000002">
    <property type="entry name" value="Tubulin beta chain"/>
    <property type="match status" value="1"/>
</dbReference>
<dbReference type="Gene3D" id="3.30.1330.20">
    <property type="entry name" value="Tubulin/FtsZ, C-terminal domain"/>
    <property type="match status" value="1"/>
</dbReference>
<keyword evidence="17" id="KW-1185">Reference proteome</keyword>
<dbReference type="Gene3D" id="1.10.287.600">
    <property type="entry name" value="Helix hairpin bin"/>
    <property type="match status" value="1"/>
</dbReference>
<evidence type="ECO:0000256" key="12">
    <source>
        <dbReference type="ARBA" id="ARBA00034296"/>
    </source>
</evidence>
<evidence type="ECO:0000259" key="15">
    <source>
        <dbReference type="SMART" id="SM00865"/>
    </source>
</evidence>
<evidence type="ECO:0000256" key="4">
    <source>
        <dbReference type="ARBA" id="ARBA00011747"/>
    </source>
</evidence>
<evidence type="ECO:0000313" key="16">
    <source>
        <dbReference type="EMBL" id="CAD5126103.1"/>
    </source>
</evidence>
<dbReference type="GO" id="GO:0003924">
    <property type="term" value="F:GTPase activity"/>
    <property type="evidence" value="ECO:0007669"/>
    <property type="project" value="InterPro"/>
</dbReference>
<protein>
    <recommendedName>
        <fullName evidence="13">Tubulin beta chain</fullName>
    </recommendedName>
</protein>
<dbReference type="CDD" id="cd02187">
    <property type="entry name" value="beta_tubulin"/>
    <property type="match status" value="1"/>
</dbReference>
<comment type="subcellular location">
    <subcellularLocation>
        <location evidence="2">Cytoplasm</location>
        <location evidence="2">Cytoskeleton</location>
    </subcellularLocation>
</comment>
<dbReference type="InterPro" id="IPR003008">
    <property type="entry name" value="Tubulin_FtsZ_GTPase"/>
</dbReference>
<dbReference type="InterPro" id="IPR000217">
    <property type="entry name" value="Tubulin"/>
</dbReference>
<dbReference type="InterPro" id="IPR017975">
    <property type="entry name" value="Tubulin_CS"/>
</dbReference>
<dbReference type="Proteomes" id="UP000549394">
    <property type="component" value="Unassembled WGS sequence"/>
</dbReference>
<comment type="cofactor">
    <cofactor evidence="1">
        <name>Mg(2+)</name>
        <dbReference type="ChEBI" id="CHEBI:18420"/>
    </cofactor>
</comment>
<evidence type="ECO:0000256" key="1">
    <source>
        <dbReference type="ARBA" id="ARBA00001946"/>
    </source>
</evidence>
<keyword evidence="5" id="KW-0963">Cytoplasm</keyword>
<feature type="domain" description="Tubulin/FtsZ GTPase" evidence="14">
    <location>
        <begin position="55"/>
        <end position="252"/>
    </location>
</feature>
<dbReference type="InterPro" id="IPR013838">
    <property type="entry name" value="Beta-tubulin_BS"/>
</dbReference>
<evidence type="ECO:0000256" key="11">
    <source>
        <dbReference type="ARBA" id="ARBA00023212"/>
    </source>
</evidence>
<dbReference type="Gene3D" id="3.40.50.1440">
    <property type="entry name" value="Tubulin/FtsZ, GTPase domain"/>
    <property type="match status" value="1"/>
</dbReference>
<dbReference type="InterPro" id="IPR018316">
    <property type="entry name" value="Tubulin/FtsZ_2-layer-sand-dom"/>
</dbReference>
<accession>A0A7I8WDG4</accession>
<comment type="subunit">
    <text evidence="4 13">Dimer of alpha and beta chains. A typical microtubule is a hollow water-filled tube with an outer diameter of 25 nm and an inner diameter of 15 nM. Alpha-beta heterodimers associate head-to-tail to form protofilaments running lengthwise along the microtubule wall with the beta-tubulin subunit facing the microtubule plus end conferring a structural polarity. Microtubules usually have 13 protofilaments but different protofilament numbers can be found in some organisms and specialized cells.</text>
</comment>
<comment type="similarity">
    <text evidence="3 13">Belongs to the tubulin family.</text>
</comment>
<dbReference type="PRINTS" id="PR01161">
    <property type="entry name" value="TUBULIN"/>
</dbReference>
<evidence type="ECO:0000256" key="6">
    <source>
        <dbReference type="ARBA" id="ARBA00022701"/>
    </source>
</evidence>
<dbReference type="OrthoDB" id="1662883at2759"/>
<dbReference type="InterPro" id="IPR008280">
    <property type="entry name" value="Tub_FtsZ_C"/>
</dbReference>
<dbReference type="GO" id="GO:0005874">
    <property type="term" value="C:microtubule"/>
    <property type="evidence" value="ECO:0007669"/>
    <property type="project" value="UniProtKB-KW"/>
</dbReference>
<evidence type="ECO:0000259" key="14">
    <source>
        <dbReference type="SMART" id="SM00864"/>
    </source>
</evidence>
<evidence type="ECO:0000313" key="17">
    <source>
        <dbReference type="Proteomes" id="UP000549394"/>
    </source>
</evidence>
<dbReference type="InterPro" id="IPR036525">
    <property type="entry name" value="Tubulin/FtsZ_GTPase_sf"/>
</dbReference>
<evidence type="ECO:0000256" key="9">
    <source>
        <dbReference type="ARBA" id="ARBA00022842"/>
    </source>
</evidence>
<comment type="function">
    <text evidence="12 13">Tubulin is the major constituent of microtubules, a cylinder consisting of laterally associated linear protofilaments composed of alpha- and beta-tubulin heterodimers. Microtubules grow by the addition of GTP-tubulin dimers to the microtubule end, where a stabilizing cap forms. Below the cap, tubulin dimers are in GDP-bound state, owing to GTPase activity of alpha-tubulin.</text>
</comment>
<dbReference type="SMART" id="SM00864">
    <property type="entry name" value="Tubulin"/>
    <property type="match status" value="1"/>
</dbReference>